<protein>
    <submittedName>
        <fullName evidence="1">Uncharacterized protein</fullName>
    </submittedName>
</protein>
<keyword evidence="2" id="KW-1185">Reference proteome</keyword>
<dbReference type="Proteomes" id="UP001057402">
    <property type="component" value="Chromosome 8"/>
</dbReference>
<sequence>MRPGDNPYLRGKERLRWAQDVRGVLSSISAAQRLNRGRDEIWIPCSLFDVLKFVVMYSSRGNSEGDTEGHGSARAHNLSCQESLTFSAAQLMEAIQVQMEYQNRLFYQLEIRKILKQNIEAQGRYLEKLVVEQHKKAKTTKLLFTNPTSLLSLYDEPDSNAKDLADESDSEGNGSNLPTSPTAPPPPSPPPCQDNLIPLLPPVFTTIPCCSKAQ</sequence>
<evidence type="ECO:0000313" key="2">
    <source>
        <dbReference type="Proteomes" id="UP001057402"/>
    </source>
</evidence>
<reference evidence="2" key="1">
    <citation type="journal article" date="2023" name="Front. Plant Sci.">
        <title>Chromosomal-level genome assembly of Melastoma candidum provides insights into trichome evolution.</title>
        <authorList>
            <person name="Zhong Y."/>
            <person name="Wu W."/>
            <person name="Sun C."/>
            <person name="Zou P."/>
            <person name="Liu Y."/>
            <person name="Dai S."/>
            <person name="Zhou R."/>
        </authorList>
    </citation>
    <scope>NUCLEOTIDE SEQUENCE [LARGE SCALE GENOMIC DNA]</scope>
</reference>
<dbReference type="EMBL" id="CM042887">
    <property type="protein sequence ID" value="KAI4331579.1"/>
    <property type="molecule type" value="Genomic_DNA"/>
</dbReference>
<proteinExistence type="predicted"/>
<comment type="caution">
    <text evidence="1">The sequence shown here is derived from an EMBL/GenBank/DDBJ whole genome shotgun (WGS) entry which is preliminary data.</text>
</comment>
<gene>
    <name evidence="1" type="ORF">MLD38_029756</name>
</gene>
<name>A0ACB9N755_9MYRT</name>
<evidence type="ECO:0000313" key="1">
    <source>
        <dbReference type="EMBL" id="KAI4331579.1"/>
    </source>
</evidence>
<accession>A0ACB9N755</accession>
<organism evidence="1 2">
    <name type="scientific">Melastoma candidum</name>
    <dbReference type="NCBI Taxonomy" id="119954"/>
    <lineage>
        <taxon>Eukaryota</taxon>
        <taxon>Viridiplantae</taxon>
        <taxon>Streptophyta</taxon>
        <taxon>Embryophyta</taxon>
        <taxon>Tracheophyta</taxon>
        <taxon>Spermatophyta</taxon>
        <taxon>Magnoliopsida</taxon>
        <taxon>eudicotyledons</taxon>
        <taxon>Gunneridae</taxon>
        <taxon>Pentapetalae</taxon>
        <taxon>rosids</taxon>
        <taxon>malvids</taxon>
        <taxon>Myrtales</taxon>
        <taxon>Melastomataceae</taxon>
        <taxon>Melastomatoideae</taxon>
        <taxon>Melastomateae</taxon>
        <taxon>Melastoma</taxon>
    </lineage>
</organism>